<dbReference type="EMBL" id="AP014936">
    <property type="protein sequence ID" value="BAU46651.1"/>
    <property type="molecule type" value="Genomic_DNA"/>
</dbReference>
<dbReference type="InterPro" id="IPR011009">
    <property type="entry name" value="Kinase-like_dom_sf"/>
</dbReference>
<dbReference type="KEGG" id="sva:SVA_0069"/>
<accession>A0A1B4VA26</accession>
<organism evidence="3 4">
    <name type="scientific">Sulfurifustis variabilis</name>
    <dbReference type="NCBI Taxonomy" id="1675686"/>
    <lineage>
        <taxon>Bacteria</taxon>
        <taxon>Pseudomonadati</taxon>
        <taxon>Pseudomonadota</taxon>
        <taxon>Gammaproteobacteria</taxon>
        <taxon>Acidiferrobacterales</taxon>
        <taxon>Acidiferrobacteraceae</taxon>
        <taxon>Sulfurifustis</taxon>
    </lineage>
</organism>
<dbReference type="AlphaFoldDB" id="A0A1B4VA26"/>
<dbReference type="RefSeq" id="WP_096457162.1">
    <property type="nucleotide sequence ID" value="NZ_AP014936.1"/>
</dbReference>
<gene>
    <name evidence="3" type="ORF">SVA_0069</name>
</gene>
<evidence type="ECO:0000313" key="4">
    <source>
        <dbReference type="Proteomes" id="UP000218899"/>
    </source>
</evidence>
<name>A0A1B4VA26_9GAMM</name>
<proteinExistence type="inferred from homology"/>
<dbReference type="Gene3D" id="3.30.200.20">
    <property type="entry name" value="Phosphorylase Kinase, domain 1"/>
    <property type="match status" value="1"/>
</dbReference>
<dbReference type="PANTHER" id="PTHR12149:SF8">
    <property type="entry name" value="PROTEIN-RIBULOSAMINE 3-KINASE"/>
    <property type="match status" value="1"/>
</dbReference>
<dbReference type="Pfam" id="PF03881">
    <property type="entry name" value="Fructosamin_kin"/>
    <property type="match status" value="1"/>
</dbReference>
<reference evidence="3 4" key="1">
    <citation type="submission" date="2015-08" db="EMBL/GenBank/DDBJ databases">
        <title>Complete genome sequence of Sulfurifustis variabilis.</title>
        <authorList>
            <person name="Miura A."/>
            <person name="Kojima H."/>
            <person name="Fukui M."/>
        </authorList>
    </citation>
    <scope>NUCLEOTIDE SEQUENCE [LARGE SCALE GENOMIC DNA]</scope>
    <source>
        <strain evidence="4">skN76</strain>
    </source>
</reference>
<keyword evidence="2" id="KW-0418">Kinase</keyword>
<dbReference type="GO" id="GO:0016301">
    <property type="term" value="F:kinase activity"/>
    <property type="evidence" value="ECO:0007669"/>
    <property type="project" value="UniProtKB-UniRule"/>
</dbReference>
<keyword evidence="4" id="KW-1185">Reference proteome</keyword>
<sequence>MPDDWAAVAAAISRATGAPFQVRSSQAVGGGCINSAVLLADKDRRFFVKTNNAARSAMFAAEAEALEELRRARAVRVPEPVCHGVDGDRSFLVLEYLDLEPLEGAAPERLGRALAALHRVTRSQFGWNRDNTLGSTPQPNTPTDDWVEFWRVRRLGFQLELAGRNSYGPRVTAKGERLAHRLDRLLGGHRPAASLLHGDLWAGNAAATGGEPVIFDPAVYFGDRETDLAMTELFGGFPTVFYDAYREAWPLDPGYAVRRVLYNLYHVLNHVNLFGGGYLGQAERMLDRLLAEVR</sequence>
<evidence type="ECO:0000256" key="2">
    <source>
        <dbReference type="PIRNR" id="PIRNR006221"/>
    </source>
</evidence>
<dbReference type="PANTHER" id="PTHR12149">
    <property type="entry name" value="FRUCTOSAMINE 3 KINASE-RELATED PROTEIN"/>
    <property type="match status" value="1"/>
</dbReference>
<dbReference type="PIRSF" id="PIRSF006221">
    <property type="entry name" value="Ketosamine-3-kinase"/>
    <property type="match status" value="1"/>
</dbReference>
<dbReference type="InterPro" id="IPR016477">
    <property type="entry name" value="Fructo-/Ketosamine-3-kinase"/>
</dbReference>
<keyword evidence="2" id="KW-0808">Transferase</keyword>
<dbReference type="Proteomes" id="UP000218899">
    <property type="component" value="Chromosome"/>
</dbReference>
<comment type="similarity">
    <text evidence="1 2">Belongs to the fructosamine kinase family.</text>
</comment>
<protein>
    <recommendedName>
        <fullName evidence="5">Fructosamine kinase</fullName>
    </recommendedName>
</protein>
<dbReference type="SUPFAM" id="SSF56112">
    <property type="entry name" value="Protein kinase-like (PK-like)"/>
    <property type="match status" value="1"/>
</dbReference>
<dbReference type="Gene3D" id="3.90.1200.10">
    <property type="match status" value="1"/>
</dbReference>
<evidence type="ECO:0000256" key="1">
    <source>
        <dbReference type="ARBA" id="ARBA00009460"/>
    </source>
</evidence>
<evidence type="ECO:0000313" key="3">
    <source>
        <dbReference type="EMBL" id="BAU46651.1"/>
    </source>
</evidence>
<evidence type="ECO:0008006" key="5">
    <source>
        <dbReference type="Google" id="ProtNLM"/>
    </source>
</evidence>
<dbReference type="OrthoDB" id="5291879at2"/>